<dbReference type="EMBL" id="GDHF01027111">
    <property type="protein sequence ID" value="JAI25203.1"/>
    <property type="molecule type" value="Transcribed_RNA"/>
</dbReference>
<dbReference type="PANTHER" id="PTHR10972:SF102">
    <property type="entry name" value="OXYSTEROL-BINDING PROTEIN"/>
    <property type="match status" value="1"/>
</dbReference>
<dbReference type="InterPro" id="IPR018494">
    <property type="entry name" value="Oxysterol-bd_CS"/>
</dbReference>
<dbReference type="GO" id="GO:0005829">
    <property type="term" value="C:cytosol"/>
    <property type="evidence" value="ECO:0007669"/>
    <property type="project" value="TreeGrafter"/>
</dbReference>
<dbReference type="Gene3D" id="2.30.29.30">
    <property type="entry name" value="Pleckstrin-homology domain (PH domain)/Phosphotyrosine-binding domain (PTB)"/>
    <property type="match status" value="1"/>
</dbReference>
<feature type="region of interest" description="Disordered" evidence="8">
    <location>
        <begin position="383"/>
        <end position="423"/>
    </location>
</feature>
<name>A0A0K8UF28_BACLA</name>
<dbReference type="SUPFAM" id="SSF50729">
    <property type="entry name" value="PH domain-like"/>
    <property type="match status" value="1"/>
</dbReference>
<evidence type="ECO:0000256" key="5">
    <source>
        <dbReference type="RuleBase" id="RU003844"/>
    </source>
</evidence>
<dbReference type="AlphaFoldDB" id="A0A0K8UF28"/>
<dbReference type="SUPFAM" id="SSF144000">
    <property type="entry name" value="Oxysterol-binding protein-like"/>
    <property type="match status" value="1"/>
</dbReference>
<evidence type="ECO:0000313" key="11">
    <source>
        <dbReference type="EMBL" id="JAI25203.1"/>
    </source>
</evidence>
<keyword evidence="9" id="KW-0812">Transmembrane</keyword>
<dbReference type="Pfam" id="PF00169">
    <property type="entry name" value="PH"/>
    <property type="match status" value="1"/>
</dbReference>
<dbReference type="InterPro" id="IPR037239">
    <property type="entry name" value="OSBP_sf"/>
</dbReference>
<keyword evidence="9" id="KW-1133">Transmembrane helix</keyword>
<comment type="similarity">
    <text evidence="1 5">Belongs to the OSBP family.</text>
</comment>
<dbReference type="InterPro" id="IPR011993">
    <property type="entry name" value="PH-like_dom_sf"/>
</dbReference>
<dbReference type="Gene3D" id="3.30.70.3490">
    <property type="match status" value="1"/>
</dbReference>
<feature type="compositionally biased region" description="Polar residues" evidence="8">
    <location>
        <begin position="1"/>
        <end position="41"/>
    </location>
</feature>
<dbReference type="CDD" id="cd13286">
    <property type="entry name" value="PH_OPR5_ORP8"/>
    <property type="match status" value="1"/>
</dbReference>
<feature type="region of interest" description="Disordered" evidence="8">
    <location>
        <begin position="1"/>
        <end position="83"/>
    </location>
</feature>
<dbReference type="FunFam" id="2.40.160.120:FF:000004">
    <property type="entry name" value="Oxysterol-binding protein"/>
    <property type="match status" value="1"/>
</dbReference>
<dbReference type="Gene3D" id="2.40.160.120">
    <property type="match status" value="1"/>
</dbReference>
<evidence type="ECO:0000256" key="7">
    <source>
        <dbReference type="SAM" id="Coils"/>
    </source>
</evidence>
<feature type="domain" description="PH" evidence="10">
    <location>
        <begin position="221"/>
        <end position="340"/>
    </location>
</feature>
<dbReference type="SMART" id="SM00233">
    <property type="entry name" value="PH"/>
    <property type="match status" value="1"/>
</dbReference>
<dbReference type="GO" id="GO:0016020">
    <property type="term" value="C:membrane"/>
    <property type="evidence" value="ECO:0007669"/>
    <property type="project" value="TreeGrafter"/>
</dbReference>
<keyword evidence="2 6" id="KW-0813">Transport</keyword>
<dbReference type="GO" id="GO:0015485">
    <property type="term" value="F:cholesterol binding"/>
    <property type="evidence" value="ECO:0007669"/>
    <property type="project" value="TreeGrafter"/>
</dbReference>
<feature type="region of interest" description="Disordered" evidence="8">
    <location>
        <begin position="849"/>
        <end position="877"/>
    </location>
</feature>
<feature type="transmembrane region" description="Helical" evidence="9">
    <location>
        <begin position="941"/>
        <end position="959"/>
    </location>
</feature>
<dbReference type="Pfam" id="PF01237">
    <property type="entry name" value="Oxysterol_BP"/>
    <property type="match status" value="1"/>
</dbReference>
<proteinExistence type="inferred from homology"/>
<feature type="coiled-coil region" evidence="7">
    <location>
        <begin position="878"/>
        <end position="905"/>
    </location>
</feature>
<keyword evidence="7" id="KW-0175">Coiled coil</keyword>
<evidence type="ECO:0000256" key="3">
    <source>
        <dbReference type="ARBA" id="ARBA00023055"/>
    </source>
</evidence>
<dbReference type="InterPro" id="IPR000648">
    <property type="entry name" value="Oxysterol-bd"/>
</dbReference>
<evidence type="ECO:0000256" key="6">
    <source>
        <dbReference type="RuleBase" id="RU003845"/>
    </source>
</evidence>
<evidence type="ECO:0000256" key="1">
    <source>
        <dbReference type="ARBA" id="ARBA00008842"/>
    </source>
</evidence>
<accession>A0A0K8UF28</accession>
<dbReference type="GO" id="GO:0006869">
    <property type="term" value="P:lipid transport"/>
    <property type="evidence" value="ECO:0007669"/>
    <property type="project" value="UniProtKB-KW"/>
</dbReference>
<evidence type="ECO:0000259" key="10">
    <source>
        <dbReference type="PROSITE" id="PS50003"/>
    </source>
</evidence>
<feature type="compositionally biased region" description="Acidic residues" evidence="8">
    <location>
        <begin position="404"/>
        <end position="420"/>
    </location>
</feature>
<keyword evidence="4" id="KW-0446">Lipid-binding</keyword>
<feature type="region of interest" description="Disordered" evidence="8">
    <location>
        <begin position="144"/>
        <end position="203"/>
    </location>
</feature>
<evidence type="ECO:0000256" key="2">
    <source>
        <dbReference type="ARBA" id="ARBA00022448"/>
    </source>
</evidence>
<dbReference type="FunFam" id="2.30.29.30:FF:000030">
    <property type="entry name" value="Oxysterol-binding protein"/>
    <property type="match status" value="1"/>
</dbReference>
<dbReference type="OrthoDB" id="10053431at2759"/>
<evidence type="ECO:0000256" key="4">
    <source>
        <dbReference type="ARBA" id="ARBA00023121"/>
    </source>
</evidence>
<evidence type="ECO:0000256" key="9">
    <source>
        <dbReference type="SAM" id="Phobius"/>
    </source>
</evidence>
<gene>
    <name evidence="11" type="primary">OSBPL8_4</name>
    <name evidence="11" type="ORF">c0_g2_i3</name>
</gene>
<reference evidence="11" key="1">
    <citation type="submission" date="2015-06" db="EMBL/GenBank/DDBJ databases">
        <authorList>
            <person name="Hoefler B.C."/>
            <person name="Straight P.D."/>
        </authorList>
    </citation>
    <scope>NUCLEOTIDE SEQUENCE</scope>
</reference>
<evidence type="ECO:0000256" key="8">
    <source>
        <dbReference type="SAM" id="MobiDB-lite"/>
    </source>
</evidence>
<dbReference type="PROSITE" id="PS01013">
    <property type="entry name" value="OSBP"/>
    <property type="match status" value="1"/>
</dbReference>
<dbReference type="Gene3D" id="1.10.287.2720">
    <property type="match status" value="1"/>
</dbReference>
<dbReference type="PROSITE" id="PS50003">
    <property type="entry name" value="PH_DOMAIN"/>
    <property type="match status" value="1"/>
</dbReference>
<organism evidence="11">
    <name type="scientific">Bactrocera latifrons</name>
    <name type="common">Malaysian fruit fly</name>
    <name type="synonym">Chaetodacus latifrons</name>
    <dbReference type="NCBI Taxonomy" id="174628"/>
    <lineage>
        <taxon>Eukaryota</taxon>
        <taxon>Metazoa</taxon>
        <taxon>Ecdysozoa</taxon>
        <taxon>Arthropoda</taxon>
        <taxon>Hexapoda</taxon>
        <taxon>Insecta</taxon>
        <taxon>Pterygota</taxon>
        <taxon>Neoptera</taxon>
        <taxon>Endopterygota</taxon>
        <taxon>Diptera</taxon>
        <taxon>Brachycera</taxon>
        <taxon>Muscomorpha</taxon>
        <taxon>Tephritoidea</taxon>
        <taxon>Tephritidae</taxon>
        <taxon>Bactrocera</taxon>
        <taxon>Bactrocera</taxon>
    </lineage>
</organism>
<dbReference type="PANTHER" id="PTHR10972">
    <property type="entry name" value="OXYSTEROL-BINDING PROTEIN-RELATED"/>
    <property type="match status" value="1"/>
</dbReference>
<feature type="compositionally biased region" description="Low complexity" evidence="8">
    <location>
        <begin position="150"/>
        <end position="162"/>
    </location>
</feature>
<dbReference type="InterPro" id="IPR001849">
    <property type="entry name" value="PH_domain"/>
</dbReference>
<dbReference type="FunFam" id="1.10.287.2720:FF:000002">
    <property type="entry name" value="Oxysterol-binding protein"/>
    <property type="match status" value="1"/>
</dbReference>
<keyword evidence="3 6" id="KW-0445">Lipid transport</keyword>
<sequence>MTQTTAAGSGGSNVSNLMTTSSTPIRIGSGLSSYHGNSSAPVATHHAMTGNDSSSPGGGGSAGTGTSAVPQSSSVPSGAADTLRQQLQSQISLSMGASNQSLGVSAGAVGVSSITPPNSAGLRQTGAFDFKFMRRASSKVLLPKLPSTDSLSNSPGPSSPGLANWATDSRDKYDGNQTDKTPGDPSKLNRKESYKAQRKNYRREKKRVASELLNSLQDPTVVVLADWLKVRGTLKSWTKLWCVLKPGMMLLYKSPKLKSSHWVGTIMLTSCQVIERPSKKDGFCFKLFHPLEQSIWAPRGPDKETIGAVVQPLPTAYLIFRAPSQAAGKCWMDALELSLRCSALLLRSNSSLGAVQGTSASDNAQISHETQWSEADYEKHFNEHDLDGDSQNEGGPAAMSGVDTESESDQEAVVEDEEPETPYVPLTEEEFGSVGEQVEELADENKSLIWILVKQVRPGMDLSKVVLPTFILEPRSFLDKLSDSYYHADILSRAVTEDDPFTRMKTVVQWYLSGFYKKPKGLKKPYNPILGETFRCYWEHPNGSRTFYIAEQVSHHPPVSAFYVTNRQDGFCISCSILAKSKFYGNSTSAVLEGVATLTLLPRGETYTLNTPYAHCKGILVGTLSMELGGKVNIECENTGYKTELEFKLKPFLGGSDYTNLISGKIKLGKETMATISGHWDTEMTIKEAKTGEETVLFKADADTKHKRLVRYVVPLDAQLPNESERLWEKVSLAIRSDDQVGATEEKTVLEEAQRNSAKERKALSIEWMPVHFNFDPIITQWVYNYADLRPWDQRNDLKQYEANYKVLTKTRHRAPMVRNPSIVTADPMQLIKSSSLLKVKHKSVSILGLQHDDEKTDSTGSNPDVNKEPHQKSNKSIRKLVSAIEKMNHTLEEQTKQLRVIQTNLERIHYNPRLMAPSTSTGRYADIVPRTVPQTVVIKSMVYAFVGLAACFVMKWMFK</sequence>
<protein>
    <recommendedName>
        <fullName evidence="6">Oxysterol-binding protein</fullName>
    </recommendedName>
</protein>
<keyword evidence="9" id="KW-0472">Membrane</keyword>
<dbReference type="GO" id="GO:0032541">
    <property type="term" value="C:cortical endoplasmic reticulum"/>
    <property type="evidence" value="ECO:0007669"/>
    <property type="project" value="TreeGrafter"/>
</dbReference>